<dbReference type="InterPro" id="IPR039935">
    <property type="entry name" value="YML079W-like"/>
</dbReference>
<reference evidence="2 3" key="1">
    <citation type="submission" date="2019-02" db="EMBL/GenBank/DDBJ databases">
        <title>Genomic Encyclopedia of Type Strains, Phase IV (KMG-IV): sequencing the most valuable type-strain genomes for metagenomic binning, comparative biology and taxonomic classification.</title>
        <authorList>
            <person name="Goeker M."/>
        </authorList>
    </citation>
    <scope>NUCLEOTIDE SEQUENCE [LARGE SCALE GENOMIC DNA]</scope>
    <source>
        <strain evidence="2 3">DSM 17196</strain>
    </source>
</reference>
<dbReference type="CDD" id="cd06121">
    <property type="entry name" value="cupin_YML079wp"/>
    <property type="match status" value="1"/>
</dbReference>
<dbReference type="InterPro" id="IPR009327">
    <property type="entry name" value="Cupin_DUF985"/>
</dbReference>
<feature type="domain" description="DUF985" evidence="1">
    <location>
        <begin position="9"/>
        <end position="148"/>
    </location>
</feature>
<organism evidence="2 3">
    <name type="scientific">Aquimarina brevivitae</name>
    <dbReference type="NCBI Taxonomy" id="323412"/>
    <lineage>
        <taxon>Bacteria</taxon>
        <taxon>Pseudomonadati</taxon>
        <taxon>Bacteroidota</taxon>
        <taxon>Flavobacteriia</taxon>
        <taxon>Flavobacteriales</taxon>
        <taxon>Flavobacteriaceae</taxon>
        <taxon>Aquimarina</taxon>
    </lineage>
</organism>
<dbReference type="InterPro" id="IPR011051">
    <property type="entry name" value="RmlC_Cupin_sf"/>
</dbReference>
<dbReference type="Gene3D" id="2.60.120.10">
    <property type="entry name" value="Jelly Rolls"/>
    <property type="match status" value="1"/>
</dbReference>
<keyword evidence="3" id="KW-1185">Reference proteome</keyword>
<proteinExistence type="predicted"/>
<dbReference type="PANTHER" id="PTHR33387">
    <property type="entry name" value="RMLC-LIKE JELLY ROLL FOLD PROTEIN"/>
    <property type="match status" value="1"/>
</dbReference>
<protein>
    <recommendedName>
        <fullName evidence="1">DUF985 domain-containing protein</fullName>
    </recommendedName>
</protein>
<comment type="caution">
    <text evidence="2">The sequence shown here is derived from an EMBL/GenBank/DDBJ whole genome shotgun (WGS) entry which is preliminary data.</text>
</comment>
<dbReference type="EMBL" id="SGXE01000001">
    <property type="protein sequence ID" value="RZT00322.1"/>
    <property type="molecule type" value="Genomic_DNA"/>
</dbReference>
<dbReference type="Proteomes" id="UP000292262">
    <property type="component" value="Unassembled WGS sequence"/>
</dbReference>
<dbReference type="OrthoDB" id="9798288at2"/>
<gene>
    <name evidence="2" type="ORF">EV197_1558</name>
</gene>
<dbReference type="Pfam" id="PF06172">
    <property type="entry name" value="Cupin_5"/>
    <property type="match status" value="1"/>
</dbReference>
<sequence>MKTQDRIDELTTGLGLLPHPEGGFYKETHRSPIKIKKKNLPDTFSGDRNCSTAIYFLLTSDNFSAFHRIQQDEVWHYYEGSPLDVHVIDKEGAYTKYEVGLDLRNGAVPQLVVPAGVWFASSVRNEDDYSFVGCTVSPGFDFDDFELADRKALSLRYPEHRKIISRLTR</sequence>
<dbReference type="InterPro" id="IPR014710">
    <property type="entry name" value="RmlC-like_jellyroll"/>
</dbReference>
<evidence type="ECO:0000259" key="1">
    <source>
        <dbReference type="Pfam" id="PF06172"/>
    </source>
</evidence>
<evidence type="ECO:0000313" key="2">
    <source>
        <dbReference type="EMBL" id="RZT00322.1"/>
    </source>
</evidence>
<accession>A0A4Q7PI84</accession>
<dbReference type="PANTHER" id="PTHR33387:SF3">
    <property type="entry name" value="DUF985 DOMAIN-CONTAINING PROTEIN"/>
    <property type="match status" value="1"/>
</dbReference>
<dbReference type="SUPFAM" id="SSF51182">
    <property type="entry name" value="RmlC-like cupins"/>
    <property type="match status" value="1"/>
</dbReference>
<evidence type="ECO:0000313" key="3">
    <source>
        <dbReference type="Proteomes" id="UP000292262"/>
    </source>
</evidence>
<name>A0A4Q7PI84_9FLAO</name>
<dbReference type="RefSeq" id="WP_130286102.1">
    <property type="nucleotide sequence ID" value="NZ_SGXE01000001.1"/>
</dbReference>
<dbReference type="AlphaFoldDB" id="A0A4Q7PI84"/>